<dbReference type="InterPro" id="IPR041577">
    <property type="entry name" value="RT_RNaseH_2"/>
</dbReference>
<evidence type="ECO:0000313" key="3">
    <source>
        <dbReference type="RefSeq" id="XP_010418861.1"/>
    </source>
</evidence>
<gene>
    <name evidence="3" type="primary">LOC104704475</name>
</gene>
<keyword evidence="2" id="KW-1185">Reference proteome</keyword>
<dbReference type="RefSeq" id="XP_010418861.1">
    <property type="nucleotide sequence ID" value="XM_010420559.1"/>
</dbReference>
<dbReference type="Pfam" id="PF17921">
    <property type="entry name" value="Integrase_H2C2"/>
    <property type="match status" value="1"/>
</dbReference>
<dbReference type="InterPro" id="IPR041588">
    <property type="entry name" value="Integrase_H2C2"/>
</dbReference>
<name>A0ABM0T0E2_CAMSA</name>
<dbReference type="Gene3D" id="3.30.70.270">
    <property type="match status" value="1"/>
</dbReference>
<feature type="domain" description="Integrase catalytic" evidence="1">
    <location>
        <begin position="338"/>
        <end position="388"/>
    </location>
</feature>
<dbReference type="InterPro" id="IPR043502">
    <property type="entry name" value="DNA/RNA_pol_sf"/>
</dbReference>
<dbReference type="PROSITE" id="PS50994">
    <property type="entry name" value="INTEGRASE"/>
    <property type="match status" value="1"/>
</dbReference>
<reference evidence="2" key="1">
    <citation type="journal article" date="2014" name="Nat. Commun.">
        <title>The emerging biofuel crop Camelina sativa retains a highly undifferentiated hexaploid genome structure.</title>
        <authorList>
            <person name="Kagale S."/>
            <person name="Koh C."/>
            <person name="Nixon J."/>
            <person name="Bollina V."/>
            <person name="Clarke W.E."/>
            <person name="Tuteja R."/>
            <person name="Spillane C."/>
            <person name="Robinson S.J."/>
            <person name="Links M.G."/>
            <person name="Clarke C."/>
            <person name="Higgins E.E."/>
            <person name="Huebert T."/>
            <person name="Sharpe A.G."/>
            <person name="Parkin I.A."/>
        </authorList>
    </citation>
    <scope>NUCLEOTIDE SEQUENCE [LARGE SCALE GENOMIC DNA]</scope>
    <source>
        <strain evidence="2">cv. DH55</strain>
    </source>
</reference>
<dbReference type="Gene3D" id="1.10.340.70">
    <property type="match status" value="1"/>
</dbReference>
<dbReference type="Pfam" id="PF17919">
    <property type="entry name" value="RT_RNaseH_2"/>
    <property type="match status" value="1"/>
</dbReference>
<reference evidence="3" key="2">
    <citation type="submission" date="2025-08" db="UniProtKB">
        <authorList>
            <consortium name="RefSeq"/>
        </authorList>
    </citation>
    <scope>IDENTIFICATION</scope>
    <source>
        <tissue evidence="3">Leaf</tissue>
    </source>
</reference>
<accession>A0ABM0T0E2</accession>
<dbReference type="InterPro" id="IPR043128">
    <property type="entry name" value="Rev_trsase/Diguanyl_cyclase"/>
</dbReference>
<evidence type="ECO:0000313" key="2">
    <source>
        <dbReference type="Proteomes" id="UP000694864"/>
    </source>
</evidence>
<dbReference type="SUPFAM" id="SSF53098">
    <property type="entry name" value="Ribonuclease H-like"/>
    <property type="match status" value="1"/>
</dbReference>
<dbReference type="InterPro" id="IPR001584">
    <property type="entry name" value="Integrase_cat-core"/>
</dbReference>
<proteinExistence type="predicted"/>
<dbReference type="Gene3D" id="3.30.420.10">
    <property type="entry name" value="Ribonuclease H-like superfamily/Ribonuclease H"/>
    <property type="match status" value="1"/>
</dbReference>
<evidence type="ECO:0000259" key="1">
    <source>
        <dbReference type="PROSITE" id="PS50994"/>
    </source>
</evidence>
<dbReference type="InterPro" id="IPR052160">
    <property type="entry name" value="Gypsy_RT_Integrase-like"/>
</dbReference>
<dbReference type="InterPro" id="IPR036397">
    <property type="entry name" value="RNaseH_sf"/>
</dbReference>
<protein>
    <submittedName>
        <fullName evidence="3">Uncharacterized protein LOC104704475</fullName>
    </submittedName>
</protein>
<sequence>MVQLQPPKTVKDIRSFLGHAGFYRRFIKDFSKIARPLTRILCKETEFNFDEDCLKAFKEIKVALISAPIVQAPNWDLPFEIMCDASDFAVGAVLGQKKIRSCMLFTMQVEPWMKLKEDIQQQRRSFLQWMRIEGEIPIDDSMPEEKLMQLEVTRPTARAGTRSGVFGHSVEQDQMEEWMALDSEDLPWYADIVNYKVCEEIPADMDPYKKKKLLKDINGYYWDESYLYKKGSDGLFRRCIAENEVEGVLGHCDGSAYGGHFATFKTAQRVLQAGLWWPTLFKDTHKFITKCDACQRIENITRRNEMPQNPILEVEIFDVWGIDFMRPFNPPSNGNVYILVAVDYVSKYGIPRVVISDGGTHFINKIFEGMLRKYGVKHKVSTTYHPQTIEVEYKVLWAIKILNLDLETAQAKRSLDLHELEEIRLEAYESSKIYKERTKVFHDKKIVIKDLKAGDQALLFNSKLKLFHGKLKSRWGGPFAIKEVLPFGAVTLLNKDGSEFTVNGQRVKK</sequence>
<dbReference type="PANTHER" id="PTHR47266">
    <property type="entry name" value="ENDONUCLEASE-RELATED"/>
    <property type="match status" value="1"/>
</dbReference>
<organism evidence="2 3">
    <name type="scientific">Camelina sativa</name>
    <name type="common">False flax</name>
    <name type="synonym">Myagrum sativum</name>
    <dbReference type="NCBI Taxonomy" id="90675"/>
    <lineage>
        <taxon>Eukaryota</taxon>
        <taxon>Viridiplantae</taxon>
        <taxon>Streptophyta</taxon>
        <taxon>Embryophyta</taxon>
        <taxon>Tracheophyta</taxon>
        <taxon>Spermatophyta</taxon>
        <taxon>Magnoliopsida</taxon>
        <taxon>eudicotyledons</taxon>
        <taxon>Gunneridae</taxon>
        <taxon>Pentapetalae</taxon>
        <taxon>rosids</taxon>
        <taxon>malvids</taxon>
        <taxon>Brassicales</taxon>
        <taxon>Brassicaceae</taxon>
        <taxon>Camelineae</taxon>
        <taxon>Camelina</taxon>
    </lineage>
</organism>
<dbReference type="GeneID" id="104704475"/>
<dbReference type="InterPro" id="IPR012337">
    <property type="entry name" value="RNaseH-like_sf"/>
</dbReference>
<dbReference type="SUPFAM" id="SSF56672">
    <property type="entry name" value="DNA/RNA polymerases"/>
    <property type="match status" value="1"/>
</dbReference>
<dbReference type="Proteomes" id="UP000694864">
    <property type="component" value="Chromosome 7"/>
</dbReference>